<dbReference type="EMBL" id="LAZR01009775">
    <property type="protein sequence ID" value="KKM70657.1"/>
    <property type="molecule type" value="Genomic_DNA"/>
</dbReference>
<sequence length="501" mass="54910">MPKTEEQPFQIDFTGRLITGYNATKIVQEDQRRVVVNFQTLENMMYNDRGIEGVPGMTPINTTPITTYTSIRNMFQFRKSQPAETHLLVQAWNSGETASRVLVNTTAIPSQGDFNATALHTDDSSAGKGRFSNAPLAHVCYCNSVETMIYGGTESRVAGFILFDANASSFTHDYTEKVKNTKTDSDNVATMKKDGAGTPTVSLYIGNVMPLKNIKFYIATANATTGTLSVDLWNGSSFVAVSNLTDGTASGGVPFAQTGTVTFDTTETTAKTSIREGVLGFWYRVQITNCDNTTTISQCTVGVPFQPIQDLYDGVPRKFIKVFYDDDSASSFLDNTVNVSKDEYFFDTSTGGDTSTYMVLSAMATADSIFVGSFERIQGFQVKLIPGDENTTAATTMSVSYWDGAAYQALTITDGTSQNSISLAQNGFVTWAPKAENVEFKQSIGGEEALYFYKITFDKVLTADAVRVFFMSYIPVQRPIQGYKFSINAKNRLMLFSDKNG</sequence>
<organism evidence="1">
    <name type="scientific">marine sediment metagenome</name>
    <dbReference type="NCBI Taxonomy" id="412755"/>
    <lineage>
        <taxon>unclassified sequences</taxon>
        <taxon>metagenomes</taxon>
        <taxon>ecological metagenomes</taxon>
    </lineage>
</organism>
<protein>
    <submittedName>
        <fullName evidence="1">Uncharacterized protein</fullName>
    </submittedName>
</protein>
<comment type="caution">
    <text evidence="1">The sequence shown here is derived from an EMBL/GenBank/DDBJ whole genome shotgun (WGS) entry which is preliminary data.</text>
</comment>
<accession>A0A0F9MN86</accession>
<gene>
    <name evidence="1" type="ORF">LCGC14_1438500</name>
</gene>
<name>A0A0F9MN86_9ZZZZ</name>
<proteinExistence type="predicted"/>
<evidence type="ECO:0000313" key="1">
    <source>
        <dbReference type="EMBL" id="KKM70657.1"/>
    </source>
</evidence>
<dbReference type="AlphaFoldDB" id="A0A0F9MN86"/>
<reference evidence="1" key="1">
    <citation type="journal article" date="2015" name="Nature">
        <title>Complex archaea that bridge the gap between prokaryotes and eukaryotes.</title>
        <authorList>
            <person name="Spang A."/>
            <person name="Saw J.H."/>
            <person name="Jorgensen S.L."/>
            <person name="Zaremba-Niedzwiedzka K."/>
            <person name="Martijn J."/>
            <person name="Lind A.E."/>
            <person name="van Eijk R."/>
            <person name="Schleper C."/>
            <person name="Guy L."/>
            <person name="Ettema T.J."/>
        </authorList>
    </citation>
    <scope>NUCLEOTIDE SEQUENCE</scope>
</reference>
<feature type="non-terminal residue" evidence="1">
    <location>
        <position position="501"/>
    </location>
</feature>